<dbReference type="Proteomes" id="UP000028826">
    <property type="component" value="Unassembled WGS sequence"/>
</dbReference>
<feature type="compositionally biased region" description="Basic and acidic residues" evidence="1">
    <location>
        <begin position="46"/>
        <end position="62"/>
    </location>
</feature>
<feature type="region of interest" description="Disordered" evidence="1">
    <location>
        <begin position="31"/>
        <end position="67"/>
    </location>
</feature>
<dbReference type="EMBL" id="JGYG01000004">
    <property type="protein sequence ID" value="KFI29905.1"/>
    <property type="molecule type" value="Genomic_DNA"/>
</dbReference>
<evidence type="ECO:0000313" key="3">
    <source>
        <dbReference type="Proteomes" id="UP000028826"/>
    </source>
</evidence>
<sequence length="129" mass="14027">MAALHQRPQRVAHGGEFVDLALDLAQMPLRDAPHIGGGTSPVGIERQQRPAFRDGKAERPGPAEKAQPVQILRGITAVAIVPPRRCDEADILVIPDGLGGHVQRLGHFTDVHHLLLIPRRRPARPPSQP</sequence>
<proteinExistence type="predicted"/>
<comment type="caution">
    <text evidence="2">The sequence shown here is derived from an EMBL/GenBank/DDBJ whole genome shotgun (WGS) entry which is preliminary data.</text>
</comment>
<keyword evidence="3" id="KW-1185">Reference proteome</keyword>
<evidence type="ECO:0000256" key="1">
    <source>
        <dbReference type="SAM" id="MobiDB-lite"/>
    </source>
</evidence>
<reference evidence="2 3" key="1">
    <citation type="submission" date="2014-03" db="EMBL/GenBank/DDBJ databases">
        <title>Genome of Haematobacter massiliensis CCUG 47968.</title>
        <authorList>
            <person name="Wang D."/>
            <person name="Wang G."/>
        </authorList>
    </citation>
    <scope>NUCLEOTIDE SEQUENCE [LARGE SCALE GENOMIC DNA]</scope>
    <source>
        <strain evidence="2 3">CCUG 47968</strain>
    </source>
</reference>
<dbReference type="AlphaFoldDB" id="A0A086Y6K5"/>
<accession>A0A086Y6K5</accession>
<dbReference type="AntiFam" id="ANF00227">
    <property type="entry name" value="Shadow ORF (opposite hmrR)"/>
</dbReference>
<name>A0A086Y6K5_9RHOB</name>
<organism evidence="2 3">
    <name type="scientific">Haematobacter massiliensis</name>
    <dbReference type="NCBI Taxonomy" id="195105"/>
    <lineage>
        <taxon>Bacteria</taxon>
        <taxon>Pseudomonadati</taxon>
        <taxon>Pseudomonadota</taxon>
        <taxon>Alphaproteobacteria</taxon>
        <taxon>Rhodobacterales</taxon>
        <taxon>Paracoccaceae</taxon>
        <taxon>Haematobacter</taxon>
    </lineage>
</organism>
<evidence type="ECO:0000313" key="2">
    <source>
        <dbReference type="EMBL" id="KFI29905.1"/>
    </source>
</evidence>
<protein>
    <submittedName>
        <fullName evidence="2">Uncharacterized protein</fullName>
    </submittedName>
</protein>
<gene>
    <name evidence="2" type="ORF">CN97_14255</name>
</gene>